<dbReference type="RefSeq" id="XP_022716671.1">
    <property type="nucleotide sequence ID" value="XM_022860936.1"/>
</dbReference>
<name>A0A6P5WMH4_DURZI</name>
<accession>A0A6P5WMH4</accession>
<reference evidence="8" key="1">
    <citation type="submission" date="2025-08" db="UniProtKB">
        <authorList>
            <consortium name="RefSeq"/>
        </authorList>
    </citation>
    <scope>IDENTIFICATION</scope>
    <source>
        <tissue evidence="8">Fruit stalk</tissue>
    </source>
</reference>
<dbReference type="OrthoDB" id="543346at2759"/>
<dbReference type="InterPro" id="IPR053924">
    <property type="entry name" value="RecX_HTH_2nd"/>
</dbReference>
<dbReference type="InterPro" id="IPR036388">
    <property type="entry name" value="WH-like_DNA-bd_sf"/>
</dbReference>
<evidence type="ECO:0000259" key="6">
    <source>
        <dbReference type="Pfam" id="PF02631"/>
    </source>
</evidence>
<gene>
    <name evidence="8" type="primary">LOC111275553</name>
</gene>
<dbReference type="AlphaFoldDB" id="A0A6P5WMH4"/>
<sequence length="318" mass="36284">MSSFAGNLGFKISSSLQFRVCLIPLVKGNKAIFCLKEREYSSSVPVRYIPKKPLETEEPETSPHSNGLRKNEYHKSSASNSFGSMAKNNRTSIVDKKSETRSRMFKKNVLYDDVKQDHEIMENPVEVVEEMYQGQDIHGKNVLQVCKRIPDAEKLAIELLAARAFTAVELRKKLLGKRCHPDIVEAVINDFQNRGFINDSLYAESFSRSRWSSSTWGPRRIKQALFKKGVNEADAENALKLVFEGQVGDSNDDQESTLGLSKLSMDHLLIQASKQWLRGRDVPKETRKSRIIRWLLYRGFNWGVIVSIVKKLESQYPP</sequence>
<dbReference type="PANTHER" id="PTHR33602:SF1">
    <property type="entry name" value="REGULATORY PROTEIN RECX FAMILY PROTEIN"/>
    <property type="match status" value="1"/>
</dbReference>
<evidence type="ECO:0000313" key="8">
    <source>
        <dbReference type="RefSeq" id="XP_022716671.1"/>
    </source>
</evidence>
<dbReference type="HAMAP" id="MF_01114">
    <property type="entry name" value="RecX"/>
    <property type="match status" value="1"/>
</dbReference>
<organism evidence="7 8">
    <name type="scientific">Durio zibethinus</name>
    <name type="common">Durian</name>
    <dbReference type="NCBI Taxonomy" id="66656"/>
    <lineage>
        <taxon>Eukaryota</taxon>
        <taxon>Viridiplantae</taxon>
        <taxon>Streptophyta</taxon>
        <taxon>Embryophyta</taxon>
        <taxon>Tracheophyta</taxon>
        <taxon>Spermatophyta</taxon>
        <taxon>Magnoliopsida</taxon>
        <taxon>eudicotyledons</taxon>
        <taxon>Gunneridae</taxon>
        <taxon>Pentapetalae</taxon>
        <taxon>rosids</taxon>
        <taxon>malvids</taxon>
        <taxon>Malvales</taxon>
        <taxon>Malvaceae</taxon>
        <taxon>Helicteroideae</taxon>
        <taxon>Durio</taxon>
    </lineage>
</organism>
<dbReference type="Proteomes" id="UP000515121">
    <property type="component" value="Unplaced"/>
</dbReference>
<dbReference type="PANTHER" id="PTHR33602">
    <property type="entry name" value="REGULATORY PROTEIN RECX FAMILY PROTEIN"/>
    <property type="match status" value="1"/>
</dbReference>
<dbReference type="GeneID" id="111275553"/>
<evidence type="ECO:0000256" key="3">
    <source>
        <dbReference type="ARBA" id="ARBA00018111"/>
    </source>
</evidence>
<proteinExistence type="inferred from homology"/>
<feature type="domain" description="RecX second three-helical" evidence="6">
    <location>
        <begin position="198"/>
        <end position="239"/>
    </location>
</feature>
<feature type="region of interest" description="Disordered" evidence="5">
    <location>
        <begin position="54"/>
        <end position="92"/>
    </location>
</feature>
<protein>
    <recommendedName>
        <fullName evidence="3">Regulatory protein RecX</fullName>
    </recommendedName>
</protein>
<comment type="subcellular location">
    <subcellularLocation>
        <location evidence="1">Cytoplasm</location>
    </subcellularLocation>
</comment>
<dbReference type="Gene3D" id="1.10.10.10">
    <property type="entry name" value="Winged helix-like DNA-binding domain superfamily/Winged helix DNA-binding domain"/>
    <property type="match status" value="3"/>
</dbReference>
<evidence type="ECO:0000256" key="5">
    <source>
        <dbReference type="SAM" id="MobiDB-lite"/>
    </source>
</evidence>
<dbReference type="Pfam" id="PF02631">
    <property type="entry name" value="RecX_HTH2"/>
    <property type="match status" value="1"/>
</dbReference>
<feature type="compositionally biased region" description="Polar residues" evidence="5">
    <location>
        <begin position="76"/>
        <end position="92"/>
    </location>
</feature>
<comment type="similarity">
    <text evidence="2">Belongs to the RecX family.</text>
</comment>
<keyword evidence="7" id="KW-1185">Reference proteome</keyword>
<dbReference type="GO" id="GO:0005737">
    <property type="term" value="C:cytoplasm"/>
    <property type="evidence" value="ECO:0007669"/>
    <property type="project" value="UniProtKB-SubCell"/>
</dbReference>
<dbReference type="KEGG" id="dzi:111275553"/>
<evidence type="ECO:0000256" key="1">
    <source>
        <dbReference type="ARBA" id="ARBA00004496"/>
    </source>
</evidence>
<evidence type="ECO:0000256" key="2">
    <source>
        <dbReference type="ARBA" id="ARBA00009695"/>
    </source>
</evidence>
<evidence type="ECO:0000256" key="4">
    <source>
        <dbReference type="ARBA" id="ARBA00022490"/>
    </source>
</evidence>
<evidence type="ECO:0000313" key="7">
    <source>
        <dbReference type="Proteomes" id="UP000515121"/>
    </source>
</evidence>
<dbReference type="InterPro" id="IPR003783">
    <property type="entry name" value="Regulatory_RecX"/>
</dbReference>
<keyword evidence="4" id="KW-0963">Cytoplasm</keyword>
<dbReference type="GO" id="GO:0006282">
    <property type="term" value="P:regulation of DNA repair"/>
    <property type="evidence" value="ECO:0007669"/>
    <property type="project" value="InterPro"/>
</dbReference>